<evidence type="ECO:0000256" key="10">
    <source>
        <dbReference type="ARBA" id="ARBA00023004"/>
    </source>
</evidence>
<dbReference type="HOGENOM" id="CLU_000422_13_3_7"/>
<dbReference type="EMBL" id="CP003360">
    <property type="protein sequence ID" value="AFM24099.1"/>
    <property type="molecule type" value="Genomic_DNA"/>
</dbReference>
<evidence type="ECO:0000256" key="2">
    <source>
        <dbReference type="ARBA" id="ARBA00004196"/>
    </source>
</evidence>
<evidence type="ECO:0000259" key="12">
    <source>
        <dbReference type="PROSITE" id="PS51669"/>
    </source>
</evidence>
<comment type="similarity">
    <text evidence="3">Belongs to the prokaryotic molybdopterin-containing oxidoreductase family.</text>
</comment>
<dbReference type="Pfam" id="PF04879">
    <property type="entry name" value="Molybdop_Fe4S4"/>
    <property type="match status" value="1"/>
</dbReference>
<dbReference type="RefSeq" id="WP_014809249.1">
    <property type="nucleotide sequence ID" value="NC_018025.1"/>
</dbReference>
<dbReference type="NCBIfam" id="TIGR01409">
    <property type="entry name" value="TAT_signal_seq"/>
    <property type="match status" value="1"/>
</dbReference>
<evidence type="ECO:0000256" key="1">
    <source>
        <dbReference type="ARBA" id="ARBA00001942"/>
    </source>
</evidence>
<dbReference type="InterPro" id="IPR050612">
    <property type="entry name" value="Prok_Mopterin_Oxidored"/>
</dbReference>
<dbReference type="Pfam" id="PF00384">
    <property type="entry name" value="Molybdopterin"/>
    <property type="match status" value="1"/>
</dbReference>
<dbReference type="Gene3D" id="3.40.50.740">
    <property type="match status" value="1"/>
</dbReference>
<dbReference type="GO" id="GO:0030313">
    <property type="term" value="C:cell envelope"/>
    <property type="evidence" value="ECO:0007669"/>
    <property type="project" value="UniProtKB-SubCell"/>
</dbReference>
<evidence type="ECO:0000256" key="6">
    <source>
        <dbReference type="ARBA" id="ARBA00022505"/>
    </source>
</evidence>
<keyword evidence="5" id="KW-0004">4Fe-4S</keyword>
<evidence type="ECO:0000313" key="13">
    <source>
        <dbReference type="EMBL" id="AFM24099.1"/>
    </source>
</evidence>
<keyword evidence="11" id="KW-0411">Iron-sulfur</keyword>
<dbReference type="InterPro" id="IPR006657">
    <property type="entry name" value="MoPterin_dinucl-bd_dom"/>
</dbReference>
<dbReference type="GO" id="GO:0046872">
    <property type="term" value="F:metal ion binding"/>
    <property type="evidence" value="ECO:0007669"/>
    <property type="project" value="UniProtKB-KW"/>
</dbReference>
<reference evidence="14" key="1">
    <citation type="submission" date="2012-06" db="EMBL/GenBank/DDBJ databases">
        <title>Complete sequence of chromosome of Desulfomonile tiedjei DSM 6799.</title>
        <authorList>
            <person name="Lucas S."/>
            <person name="Copeland A."/>
            <person name="Lapidus A."/>
            <person name="Glavina del Rio T."/>
            <person name="Dalin E."/>
            <person name="Tice H."/>
            <person name="Bruce D."/>
            <person name="Goodwin L."/>
            <person name="Pitluck S."/>
            <person name="Peters L."/>
            <person name="Ovchinnikova G."/>
            <person name="Zeytun A."/>
            <person name="Lu M."/>
            <person name="Kyrpides N."/>
            <person name="Mavromatis K."/>
            <person name="Ivanova N."/>
            <person name="Brettin T."/>
            <person name="Detter J.C."/>
            <person name="Han C."/>
            <person name="Larimer F."/>
            <person name="Land M."/>
            <person name="Hauser L."/>
            <person name="Markowitz V."/>
            <person name="Cheng J.-F."/>
            <person name="Hugenholtz P."/>
            <person name="Woyke T."/>
            <person name="Wu D."/>
            <person name="Spring S."/>
            <person name="Schroeder M."/>
            <person name="Brambilla E."/>
            <person name="Klenk H.-P."/>
            <person name="Eisen J.A."/>
        </authorList>
    </citation>
    <scope>NUCLEOTIDE SEQUENCE [LARGE SCALE GENOMIC DNA]</scope>
    <source>
        <strain evidence="14">ATCC 49306 / DSM 6799 / DCB-1</strain>
    </source>
</reference>
<comment type="subunit">
    <text evidence="4">Heterodimer of a large and a small subunit.</text>
</comment>
<accession>I4C3F8</accession>
<comment type="cofactor">
    <cofactor evidence="1">
        <name>Mo-bis(molybdopterin guanine dinucleotide)</name>
        <dbReference type="ChEBI" id="CHEBI:60539"/>
    </cofactor>
</comment>
<dbReference type="InterPro" id="IPR019546">
    <property type="entry name" value="TAT_signal_bac_arc"/>
</dbReference>
<evidence type="ECO:0000256" key="11">
    <source>
        <dbReference type="ARBA" id="ARBA00023014"/>
    </source>
</evidence>
<dbReference type="PROSITE" id="PS51669">
    <property type="entry name" value="4FE4S_MOW_BIS_MGD"/>
    <property type="match status" value="1"/>
</dbReference>
<proteinExistence type="inferred from homology"/>
<dbReference type="PANTHER" id="PTHR43742:SF9">
    <property type="entry name" value="TETRATHIONATE REDUCTASE SUBUNIT A"/>
    <property type="match status" value="1"/>
</dbReference>
<dbReference type="PROSITE" id="PS00932">
    <property type="entry name" value="MOLYBDOPTERIN_PROK_3"/>
    <property type="match status" value="1"/>
</dbReference>
<dbReference type="SUPFAM" id="SSF50692">
    <property type="entry name" value="ADC-like"/>
    <property type="match status" value="1"/>
</dbReference>
<evidence type="ECO:0000313" key="14">
    <source>
        <dbReference type="Proteomes" id="UP000006055"/>
    </source>
</evidence>
<keyword evidence="6" id="KW-0500">Molybdenum</keyword>
<keyword evidence="7" id="KW-0479">Metal-binding</keyword>
<dbReference type="GO" id="GO:0043546">
    <property type="term" value="F:molybdopterin cofactor binding"/>
    <property type="evidence" value="ECO:0007669"/>
    <property type="project" value="InterPro"/>
</dbReference>
<dbReference type="SUPFAM" id="SSF53706">
    <property type="entry name" value="Formate dehydrogenase/DMSO reductase, domains 1-3"/>
    <property type="match status" value="1"/>
</dbReference>
<feature type="domain" description="4Fe-4S Mo/W bis-MGD-type" evidence="12">
    <location>
        <begin position="43"/>
        <end position="99"/>
    </location>
</feature>
<dbReference type="Gene3D" id="3.40.228.10">
    <property type="entry name" value="Dimethylsulfoxide Reductase, domain 2"/>
    <property type="match status" value="1"/>
</dbReference>
<dbReference type="OrthoDB" id="9757870at2"/>
<dbReference type="InterPro" id="IPR009010">
    <property type="entry name" value="Asp_de-COase-like_dom_sf"/>
</dbReference>
<dbReference type="KEGG" id="dti:Desti_1387"/>
<organism evidence="13 14">
    <name type="scientific">Desulfomonile tiedjei (strain ATCC 49306 / DSM 6799 / DCB-1)</name>
    <dbReference type="NCBI Taxonomy" id="706587"/>
    <lineage>
        <taxon>Bacteria</taxon>
        <taxon>Pseudomonadati</taxon>
        <taxon>Thermodesulfobacteriota</taxon>
        <taxon>Desulfomonilia</taxon>
        <taxon>Desulfomonilales</taxon>
        <taxon>Desulfomonilaceae</taxon>
        <taxon>Desulfomonile</taxon>
    </lineage>
</organism>
<keyword evidence="10" id="KW-0408">Iron</keyword>
<dbReference type="GO" id="GO:0051539">
    <property type="term" value="F:4 iron, 4 sulfur cluster binding"/>
    <property type="evidence" value="ECO:0007669"/>
    <property type="project" value="UniProtKB-KW"/>
</dbReference>
<keyword evidence="14" id="KW-1185">Reference proteome</keyword>
<dbReference type="InterPro" id="IPR006656">
    <property type="entry name" value="Mopterin_OxRdtase"/>
</dbReference>
<evidence type="ECO:0000256" key="5">
    <source>
        <dbReference type="ARBA" id="ARBA00022485"/>
    </source>
</evidence>
<dbReference type="SMART" id="SM00926">
    <property type="entry name" value="Molybdop_Fe4S4"/>
    <property type="match status" value="1"/>
</dbReference>
<name>I4C3F8_DESTA</name>
<dbReference type="Gene3D" id="3.30.2070.10">
    <property type="entry name" value="Formate dehydrogenase/DMSO reductase"/>
    <property type="match status" value="1"/>
</dbReference>
<sequence length="731" mass="81309">MKKRGITRRKFLIGSAAGGATLLAGSYLTFNSWAAKQNVSEDIRITPTLCDGCGNWCAINVYTKGDKVWKAVGNPIAGNNVGRICAKGHALLHEMYNPDRIRSPLKRVGPNKFEPISWEQAYKEIGAKLAKIKQDHGPESLFWLHYPEGNAPLAQRFMNALGSPNVFSHGATCFLPRNIGWWLTTGSSKPEHDFENSRFILLIGRNPAAGLQLRQLNDMSSAKTRGAKIVVVDPRYSEAASVGQQWIRIRPGTDLALMLAIARVMIKEDLYNKDFVEKYTQGFEEFSKEVEQYTPEWASEKTSIPKQTIVDLARELAAAAPKAVIHRGYHGAMGTQYKNSLQLVRAVACVNGLMGNYNQLGGLYEGPKVKLGKLDKTQHPDPPKVDGPMVDGSTDPERYPITPKGHGLAHAIPELAIQGKLRAGFVYHNNPLRTNPNPARVIEGYKKLDLLVSFDYVLSETASVAHYILPESFYLERDDVVHTNHCYRSKQVAIRQAVVKPLYDTKPMFQILKEMAPHLGIGEYFNFTLEEYSAAQLAPLGVSLDRIKKEGVVDLGGEWKPGEPSFKTPSGKLEFVSSTLQEYNFPAVPTWEEPLVTPDAKDPHSFRLIHGKQAHHTHARTVNQSYLKEITIMNDWGRVWIHPDRAKALGIKDGDCMTVSSSIGKGRVRARVTDGIHPECVFLPSGYGVFAKNLKTGFGYGLSYNDFLPTYFEPVLGHTMSGEIIVRVEKT</sequence>
<dbReference type="InterPro" id="IPR006311">
    <property type="entry name" value="TAT_signal"/>
</dbReference>
<dbReference type="Gene3D" id="2.20.25.90">
    <property type="entry name" value="ADC-like domains"/>
    <property type="match status" value="1"/>
</dbReference>
<protein>
    <submittedName>
        <fullName evidence="13">Anaerobic dehydrogenase, typically selenocysteine-containing</fullName>
    </submittedName>
</protein>
<dbReference type="CDD" id="cd02778">
    <property type="entry name" value="MopB_CT_Thiosulfate-R-like"/>
    <property type="match status" value="1"/>
</dbReference>
<evidence type="ECO:0000256" key="4">
    <source>
        <dbReference type="ARBA" id="ARBA00011771"/>
    </source>
</evidence>
<dbReference type="Pfam" id="PF01568">
    <property type="entry name" value="Molydop_binding"/>
    <property type="match status" value="1"/>
</dbReference>
<evidence type="ECO:0000256" key="8">
    <source>
        <dbReference type="ARBA" id="ARBA00022729"/>
    </source>
</evidence>
<dbReference type="InterPro" id="IPR006963">
    <property type="entry name" value="Mopterin_OxRdtase_4Fe-4S_dom"/>
</dbReference>
<evidence type="ECO:0000256" key="7">
    <source>
        <dbReference type="ARBA" id="ARBA00022723"/>
    </source>
</evidence>
<dbReference type="GO" id="GO:0016491">
    <property type="term" value="F:oxidoreductase activity"/>
    <property type="evidence" value="ECO:0007669"/>
    <property type="project" value="UniProtKB-KW"/>
</dbReference>
<dbReference type="Proteomes" id="UP000006055">
    <property type="component" value="Chromosome"/>
</dbReference>
<evidence type="ECO:0000256" key="9">
    <source>
        <dbReference type="ARBA" id="ARBA00023002"/>
    </source>
</evidence>
<gene>
    <name evidence="13" type="ordered locus">Desti_1387</name>
</gene>
<keyword evidence="8" id="KW-0732">Signal</keyword>
<keyword evidence="9" id="KW-0560">Oxidoreductase</keyword>
<comment type="subcellular location">
    <subcellularLocation>
        <location evidence="2">Cell envelope</location>
    </subcellularLocation>
</comment>
<dbReference type="PROSITE" id="PS51318">
    <property type="entry name" value="TAT"/>
    <property type="match status" value="1"/>
</dbReference>
<dbReference type="eggNOG" id="COG0243">
    <property type="taxonomic scope" value="Bacteria"/>
</dbReference>
<dbReference type="AlphaFoldDB" id="I4C3F8"/>
<dbReference type="Gene3D" id="2.40.40.20">
    <property type="match status" value="1"/>
</dbReference>
<dbReference type="InterPro" id="IPR006655">
    <property type="entry name" value="Mopterin_OxRdtase_prok_CS"/>
</dbReference>
<dbReference type="STRING" id="706587.Desti_1387"/>
<evidence type="ECO:0000256" key="3">
    <source>
        <dbReference type="ARBA" id="ARBA00010312"/>
    </source>
</evidence>
<dbReference type="PANTHER" id="PTHR43742">
    <property type="entry name" value="TRIMETHYLAMINE-N-OXIDE REDUCTASE"/>
    <property type="match status" value="1"/>
</dbReference>